<dbReference type="InterPro" id="IPR010391">
    <property type="entry name" value="DNA_damage-inducible_DinI-like"/>
</dbReference>
<dbReference type="GO" id="GO:0009432">
    <property type="term" value="P:SOS response"/>
    <property type="evidence" value="ECO:0007669"/>
    <property type="project" value="TreeGrafter"/>
</dbReference>
<dbReference type="AlphaFoldDB" id="C1J8J3"/>
<dbReference type="Pfam" id="PF06183">
    <property type="entry name" value="DinI"/>
    <property type="match status" value="1"/>
</dbReference>
<name>C1J8J3_ECOLX</name>
<dbReference type="Gene3D" id="3.30.910.10">
    <property type="entry name" value="DinI-like"/>
    <property type="match status" value="1"/>
</dbReference>
<keyword evidence="1" id="KW-0614">Plasmid</keyword>
<dbReference type="SUPFAM" id="SSF54857">
    <property type="entry name" value="DNA damage-inducible protein DinI"/>
    <property type="match status" value="1"/>
</dbReference>
<reference evidence="1" key="1">
    <citation type="submission" date="2008-10" db="EMBL/GenBank/DDBJ databases">
        <title>The DNA sequence of the virulence plasmid and 5 additional plasmids carried by Shiga toxin-producing Escherichia coli O26:H11 strain H30.</title>
        <authorList>
            <person name="Fratamico P.M."/>
            <person name="Yan X."/>
            <person name="Morabito S."/>
            <person name="Esposito G."/>
            <person name="Needleman D.S."/>
            <person name="Pepe T."/>
            <person name="Tozzoli R."/>
            <person name="Cortesi M.L."/>
            <person name="Caprioli A."/>
        </authorList>
    </citation>
    <scope>NUCLEOTIDE SEQUENCE</scope>
    <source>
        <strain evidence="1">H30</strain>
        <plasmid evidence="1">pO26-Vir</plasmid>
    </source>
</reference>
<evidence type="ECO:0008006" key="2">
    <source>
        <dbReference type="Google" id="ProtNLM"/>
    </source>
</evidence>
<accession>C1J8J3</accession>
<organism evidence="1">
    <name type="scientific">Escherichia coli</name>
    <dbReference type="NCBI Taxonomy" id="562"/>
    <lineage>
        <taxon>Bacteria</taxon>
        <taxon>Pseudomonadati</taxon>
        <taxon>Pseudomonadota</taxon>
        <taxon>Gammaproteobacteria</taxon>
        <taxon>Enterobacterales</taxon>
        <taxon>Enterobacteriaceae</taxon>
        <taxon>Escherichia</taxon>
    </lineage>
</organism>
<proteinExistence type="predicted"/>
<dbReference type="RefSeq" id="WP_012680973.1">
    <property type="nucleotide sequence ID" value="NC_012487.1"/>
</dbReference>
<dbReference type="EMBL" id="FJ386569">
    <property type="protein sequence ID" value="ACL52031.1"/>
    <property type="molecule type" value="Genomic_DNA"/>
</dbReference>
<evidence type="ECO:0000313" key="1">
    <source>
        <dbReference type="EMBL" id="ACL52031.1"/>
    </source>
</evidence>
<geneLocation type="plasmid" evidence="1">
    <name>pO26-Vir</name>
</geneLocation>
<dbReference type="PANTHER" id="PTHR36572:SF2">
    <property type="entry name" value="DNA DAMAGE-INDUCIBLE PROTEIN I"/>
    <property type="match status" value="1"/>
</dbReference>
<protein>
    <recommendedName>
        <fullName evidence="2">DinI family protein</fullName>
    </recommendedName>
</protein>
<sequence length="136" mass="15934">MLWISWTQQPTAGIQPHTQRIERFLVTTMTFDCVRIQLLEYCTNIQHKEKGDENMIRIEILFDRQSTKNLKSGTLQALQNEIEQRLKPHYPEIWLRIDQGSAPSVSVTGARNDKDKERILSLLEEIWQDDSWLPAA</sequence>
<dbReference type="InterPro" id="IPR036687">
    <property type="entry name" value="DinI-like_sf"/>
</dbReference>
<dbReference type="PANTHER" id="PTHR36572">
    <property type="entry name" value="DNA DAMAGE-INDUCIBLE PROTEIN I-RELATED"/>
    <property type="match status" value="1"/>
</dbReference>